<comment type="caution">
    <text evidence="2">The sequence shown here is derived from an EMBL/GenBank/DDBJ whole genome shotgun (WGS) entry which is preliminary data.</text>
</comment>
<evidence type="ECO:0000313" key="2">
    <source>
        <dbReference type="EMBL" id="KAD4585856.1"/>
    </source>
</evidence>
<protein>
    <submittedName>
        <fullName evidence="2">Uncharacterized protein</fullName>
    </submittedName>
</protein>
<evidence type="ECO:0000256" key="1">
    <source>
        <dbReference type="SAM" id="MobiDB-lite"/>
    </source>
</evidence>
<gene>
    <name evidence="2" type="ORF">E3N88_23457</name>
</gene>
<dbReference type="PANTHER" id="PTHR47481:SF40">
    <property type="entry name" value="RETROTRANSPOSON GAG DOMAIN-CONTAINING PROTEIN"/>
    <property type="match status" value="1"/>
</dbReference>
<reference evidence="2 3" key="1">
    <citation type="submission" date="2019-05" db="EMBL/GenBank/DDBJ databases">
        <title>Mikania micrantha, genome provides insights into the molecular mechanism of rapid growth.</title>
        <authorList>
            <person name="Liu B."/>
        </authorList>
    </citation>
    <scope>NUCLEOTIDE SEQUENCE [LARGE SCALE GENOMIC DNA]</scope>
    <source>
        <strain evidence="2">NLD-2019</strain>
        <tissue evidence="2">Leaf</tissue>
    </source>
</reference>
<dbReference type="PANTHER" id="PTHR47481">
    <property type="match status" value="1"/>
</dbReference>
<dbReference type="AlphaFoldDB" id="A0A5N6NDB5"/>
<proteinExistence type="predicted"/>
<dbReference type="OrthoDB" id="1304322at2759"/>
<name>A0A5N6NDB5_9ASTR</name>
<dbReference type="EMBL" id="SZYD01000012">
    <property type="protein sequence ID" value="KAD4585856.1"/>
    <property type="molecule type" value="Genomic_DNA"/>
</dbReference>
<accession>A0A5N6NDB5</accession>
<keyword evidence="3" id="KW-1185">Reference proteome</keyword>
<sequence length="210" mass="23470">MVDDYRKKLQDLANQLTDVDQPITESRLVLQLVRGLSKEFTATASLINSQNADWDLATTLLNDEVIRQAAQNPQPSTVLVTLAAPNNLSQSVPPHPSHAQQQSDSTNQYHQPSYQSTFRGRGRGRGRSQRGNFSGTPWSFPSPSANQSYPQWTLWYTPSCPYPTQYTWRSNSNQNSPTAHYAGYSTQPNYVLAPNYPTAPPSGHQFSAHF</sequence>
<feature type="region of interest" description="Disordered" evidence="1">
    <location>
        <begin position="87"/>
        <end position="144"/>
    </location>
</feature>
<dbReference type="Proteomes" id="UP000326396">
    <property type="component" value="Linkage Group LG2"/>
</dbReference>
<organism evidence="2 3">
    <name type="scientific">Mikania micrantha</name>
    <name type="common">bitter vine</name>
    <dbReference type="NCBI Taxonomy" id="192012"/>
    <lineage>
        <taxon>Eukaryota</taxon>
        <taxon>Viridiplantae</taxon>
        <taxon>Streptophyta</taxon>
        <taxon>Embryophyta</taxon>
        <taxon>Tracheophyta</taxon>
        <taxon>Spermatophyta</taxon>
        <taxon>Magnoliopsida</taxon>
        <taxon>eudicotyledons</taxon>
        <taxon>Gunneridae</taxon>
        <taxon>Pentapetalae</taxon>
        <taxon>asterids</taxon>
        <taxon>campanulids</taxon>
        <taxon>Asterales</taxon>
        <taxon>Asteraceae</taxon>
        <taxon>Asteroideae</taxon>
        <taxon>Heliantheae alliance</taxon>
        <taxon>Eupatorieae</taxon>
        <taxon>Mikania</taxon>
    </lineage>
</organism>
<evidence type="ECO:0000313" key="3">
    <source>
        <dbReference type="Proteomes" id="UP000326396"/>
    </source>
</evidence>
<feature type="compositionally biased region" description="Polar residues" evidence="1">
    <location>
        <begin position="87"/>
        <end position="117"/>
    </location>
</feature>